<dbReference type="AlphaFoldDB" id="C8ZC57"/>
<name>C8ZC57_YEAS8</name>
<dbReference type="Proteomes" id="UP000000286">
    <property type="component" value="Chromosome XI"/>
</dbReference>
<keyword evidence="1" id="KW-1133">Transmembrane helix</keyword>
<evidence type="ECO:0000256" key="1">
    <source>
        <dbReference type="SAM" id="Phobius"/>
    </source>
</evidence>
<protein>
    <submittedName>
        <fullName evidence="2">EC1118_1K5_1156p</fullName>
    </submittedName>
</protein>
<feature type="transmembrane region" description="Helical" evidence="1">
    <location>
        <begin position="50"/>
        <end position="71"/>
    </location>
</feature>
<evidence type="ECO:0000313" key="2">
    <source>
        <dbReference type="EMBL" id="CAY80973.1"/>
    </source>
</evidence>
<reference evidence="2 3" key="1">
    <citation type="journal article" date="2009" name="Proc. Natl. Acad. Sci. U.S.A.">
        <title>Eukaryote-to-eukaryote gene transfer events revealed by the genome sequence of the wine yeast Saccharomyces cerevisiae EC1118.</title>
        <authorList>
            <person name="Novo M."/>
            <person name="Bigey F."/>
            <person name="Beyne E."/>
            <person name="Galeote V."/>
            <person name="Gavory F."/>
            <person name="Mallet S."/>
            <person name="Cambot B."/>
            <person name="Legras J.L."/>
            <person name="Wincker P."/>
            <person name="Casaregola S."/>
            <person name="Dequin S."/>
        </authorList>
    </citation>
    <scope>NUCLEOTIDE SEQUENCE [LARGE SCALE GENOMIC DNA]</scope>
    <source>
        <strain evidence="3">Lalvin EC1118 / Prise de mousse</strain>
    </source>
</reference>
<dbReference type="EMBL" id="FN393077">
    <property type="protein sequence ID" value="CAY80973.1"/>
    <property type="molecule type" value="Genomic_DNA"/>
</dbReference>
<proteinExistence type="predicted"/>
<dbReference type="HOGENOM" id="CLU_2265808_0_0_1"/>
<accession>C8ZC57</accession>
<sequence length="103" mass="11761">MSSSIPSFDFALFLNFRRNSVILSFSLISNIRVLLCDANRQLSYLTFSSFLSAFSCEICFIFASSFLILNIHTSVMSTLSQLNTQDFCKTEYFVNNIIVRIQS</sequence>
<keyword evidence="1" id="KW-0472">Membrane</keyword>
<gene>
    <name evidence="2" type="ORF">EC1118_1K5_1156g</name>
</gene>
<organism evidence="2 3">
    <name type="scientific">Saccharomyces cerevisiae (strain Lalvin EC1118 / Prise de mousse)</name>
    <name type="common">Baker's yeast</name>
    <dbReference type="NCBI Taxonomy" id="643680"/>
    <lineage>
        <taxon>Eukaryota</taxon>
        <taxon>Fungi</taxon>
        <taxon>Dikarya</taxon>
        <taxon>Ascomycota</taxon>
        <taxon>Saccharomycotina</taxon>
        <taxon>Saccharomycetes</taxon>
        <taxon>Saccharomycetales</taxon>
        <taxon>Saccharomycetaceae</taxon>
        <taxon>Saccharomyces</taxon>
    </lineage>
</organism>
<evidence type="ECO:0000313" key="3">
    <source>
        <dbReference type="Proteomes" id="UP000000286"/>
    </source>
</evidence>
<keyword evidence="1" id="KW-0812">Transmembrane</keyword>